<dbReference type="HOGENOM" id="CLU_1541687_0_0_1"/>
<dbReference type="KEGG" id="dpx:DAPPUDRAFT_249142"/>
<protein>
    <submittedName>
        <fullName evidence="1">Uncharacterized protein</fullName>
    </submittedName>
</protein>
<evidence type="ECO:0000313" key="1">
    <source>
        <dbReference type="EMBL" id="EFX76364.1"/>
    </source>
</evidence>
<proteinExistence type="predicted"/>
<evidence type="ECO:0000313" key="2">
    <source>
        <dbReference type="Proteomes" id="UP000000305"/>
    </source>
</evidence>
<dbReference type="InParanoid" id="E9GVY6"/>
<name>E9GVY6_DAPPU</name>
<organism evidence="1 2">
    <name type="scientific">Daphnia pulex</name>
    <name type="common">Water flea</name>
    <dbReference type="NCBI Taxonomy" id="6669"/>
    <lineage>
        <taxon>Eukaryota</taxon>
        <taxon>Metazoa</taxon>
        <taxon>Ecdysozoa</taxon>
        <taxon>Arthropoda</taxon>
        <taxon>Crustacea</taxon>
        <taxon>Branchiopoda</taxon>
        <taxon>Diplostraca</taxon>
        <taxon>Cladocera</taxon>
        <taxon>Anomopoda</taxon>
        <taxon>Daphniidae</taxon>
        <taxon>Daphnia</taxon>
    </lineage>
</organism>
<reference evidence="1 2" key="1">
    <citation type="journal article" date="2011" name="Science">
        <title>The ecoresponsive genome of Daphnia pulex.</title>
        <authorList>
            <person name="Colbourne J.K."/>
            <person name="Pfrender M.E."/>
            <person name="Gilbert D."/>
            <person name="Thomas W.K."/>
            <person name="Tucker A."/>
            <person name="Oakley T.H."/>
            <person name="Tokishita S."/>
            <person name="Aerts A."/>
            <person name="Arnold G.J."/>
            <person name="Basu M.K."/>
            <person name="Bauer D.J."/>
            <person name="Caceres C.E."/>
            <person name="Carmel L."/>
            <person name="Casola C."/>
            <person name="Choi J.H."/>
            <person name="Detter J.C."/>
            <person name="Dong Q."/>
            <person name="Dusheyko S."/>
            <person name="Eads B.D."/>
            <person name="Frohlich T."/>
            <person name="Geiler-Samerotte K.A."/>
            <person name="Gerlach D."/>
            <person name="Hatcher P."/>
            <person name="Jogdeo S."/>
            <person name="Krijgsveld J."/>
            <person name="Kriventseva E.V."/>
            <person name="Kultz D."/>
            <person name="Laforsch C."/>
            <person name="Lindquist E."/>
            <person name="Lopez J."/>
            <person name="Manak J.R."/>
            <person name="Muller J."/>
            <person name="Pangilinan J."/>
            <person name="Patwardhan R.P."/>
            <person name="Pitluck S."/>
            <person name="Pritham E.J."/>
            <person name="Rechtsteiner A."/>
            <person name="Rho M."/>
            <person name="Rogozin I.B."/>
            <person name="Sakarya O."/>
            <person name="Salamov A."/>
            <person name="Schaack S."/>
            <person name="Shapiro H."/>
            <person name="Shiga Y."/>
            <person name="Skalitzky C."/>
            <person name="Smith Z."/>
            <person name="Souvorov A."/>
            <person name="Sung W."/>
            <person name="Tang Z."/>
            <person name="Tsuchiya D."/>
            <person name="Tu H."/>
            <person name="Vos H."/>
            <person name="Wang M."/>
            <person name="Wolf Y.I."/>
            <person name="Yamagata H."/>
            <person name="Yamada T."/>
            <person name="Ye Y."/>
            <person name="Shaw J.R."/>
            <person name="Andrews J."/>
            <person name="Crease T.J."/>
            <person name="Tang H."/>
            <person name="Lucas S.M."/>
            <person name="Robertson H.M."/>
            <person name="Bork P."/>
            <person name="Koonin E.V."/>
            <person name="Zdobnov E.M."/>
            <person name="Grigoriev I.V."/>
            <person name="Lynch M."/>
            <person name="Boore J.L."/>
        </authorList>
    </citation>
    <scope>NUCLEOTIDE SEQUENCE [LARGE SCALE GENOMIC DNA]</scope>
</reference>
<gene>
    <name evidence="1" type="ORF">DAPPUDRAFT_249142</name>
</gene>
<dbReference type="Proteomes" id="UP000000305">
    <property type="component" value="Unassembled WGS sequence"/>
</dbReference>
<dbReference type="AlphaFoldDB" id="E9GVY6"/>
<dbReference type="EMBL" id="GL732569">
    <property type="protein sequence ID" value="EFX76364.1"/>
    <property type="molecule type" value="Genomic_DNA"/>
</dbReference>
<keyword evidence="2" id="KW-1185">Reference proteome</keyword>
<accession>E9GVY6</accession>
<sequence length="174" mass="19255">MPHPKRLLETLEAFQIVDINSRVAAADTTNVKKIKFDDALQKQSAQNMWGGGEEEGIISVQNFRLKLENKDTEIKRLLVTHHFPSIVQPVPVLSICCWPASYKAEIATTLPVYPSPRSVMMLLEALQMASSINRQTRKLDNTTTTTTTTTNNKEKCISACVGSALLKPAGIKNC</sequence>